<sequence>NPVDLIRDLATRRKNSLFCFKSFFEEDLQLDSLVLLKKYCLSNLCKA</sequence>
<dbReference type="EMBL" id="CAJVPK010007146">
    <property type="protein sequence ID" value="CAG8654823.1"/>
    <property type="molecule type" value="Genomic_DNA"/>
</dbReference>
<dbReference type="AlphaFoldDB" id="A0A9N9E1A0"/>
<proteinExistence type="predicted"/>
<protein>
    <submittedName>
        <fullName evidence="1">3586_t:CDS:1</fullName>
    </submittedName>
</protein>
<feature type="non-terminal residue" evidence="1">
    <location>
        <position position="1"/>
    </location>
</feature>
<feature type="non-terminal residue" evidence="1">
    <location>
        <position position="47"/>
    </location>
</feature>
<evidence type="ECO:0000313" key="2">
    <source>
        <dbReference type="Proteomes" id="UP000789706"/>
    </source>
</evidence>
<organism evidence="1 2">
    <name type="scientific">Diversispora eburnea</name>
    <dbReference type="NCBI Taxonomy" id="1213867"/>
    <lineage>
        <taxon>Eukaryota</taxon>
        <taxon>Fungi</taxon>
        <taxon>Fungi incertae sedis</taxon>
        <taxon>Mucoromycota</taxon>
        <taxon>Glomeromycotina</taxon>
        <taxon>Glomeromycetes</taxon>
        <taxon>Diversisporales</taxon>
        <taxon>Diversisporaceae</taxon>
        <taxon>Diversispora</taxon>
    </lineage>
</organism>
<name>A0A9N9E1A0_9GLOM</name>
<evidence type="ECO:0000313" key="1">
    <source>
        <dbReference type="EMBL" id="CAG8654823.1"/>
    </source>
</evidence>
<dbReference type="Proteomes" id="UP000789706">
    <property type="component" value="Unassembled WGS sequence"/>
</dbReference>
<accession>A0A9N9E1A0</accession>
<comment type="caution">
    <text evidence="1">The sequence shown here is derived from an EMBL/GenBank/DDBJ whole genome shotgun (WGS) entry which is preliminary data.</text>
</comment>
<keyword evidence="2" id="KW-1185">Reference proteome</keyword>
<reference evidence="1" key="1">
    <citation type="submission" date="2021-06" db="EMBL/GenBank/DDBJ databases">
        <authorList>
            <person name="Kallberg Y."/>
            <person name="Tangrot J."/>
            <person name="Rosling A."/>
        </authorList>
    </citation>
    <scope>NUCLEOTIDE SEQUENCE</scope>
    <source>
        <strain evidence="1">AZ414A</strain>
    </source>
</reference>
<gene>
    <name evidence="1" type="ORF">DEBURN_LOCUS11565</name>
</gene>